<evidence type="ECO:0000313" key="3">
    <source>
        <dbReference type="Proteomes" id="UP001562354"/>
    </source>
</evidence>
<dbReference type="InterPro" id="IPR036388">
    <property type="entry name" value="WH-like_DNA-bd_sf"/>
</dbReference>
<evidence type="ECO:0008006" key="4">
    <source>
        <dbReference type="Google" id="ProtNLM"/>
    </source>
</evidence>
<dbReference type="RefSeq" id="XP_069202809.1">
    <property type="nucleotide sequence ID" value="XM_069344978.1"/>
</dbReference>
<comment type="caution">
    <text evidence="2">The sequence shown here is derived from an EMBL/GenBank/DDBJ whole genome shotgun (WGS) entry which is preliminary data.</text>
</comment>
<feature type="region of interest" description="Disordered" evidence="1">
    <location>
        <begin position="211"/>
        <end position="328"/>
    </location>
</feature>
<dbReference type="InterPro" id="IPR009057">
    <property type="entry name" value="Homeodomain-like_sf"/>
</dbReference>
<dbReference type="EMBL" id="JBFMKM010000004">
    <property type="protein sequence ID" value="KAL1306537.1"/>
    <property type="molecule type" value="Genomic_DNA"/>
</dbReference>
<gene>
    <name evidence="2" type="ORF">AAFC00_005227</name>
</gene>
<evidence type="ECO:0000256" key="1">
    <source>
        <dbReference type="SAM" id="MobiDB-lite"/>
    </source>
</evidence>
<dbReference type="SUPFAM" id="SSF46689">
    <property type="entry name" value="Homeodomain-like"/>
    <property type="match status" value="1"/>
</dbReference>
<feature type="compositionally biased region" description="Polar residues" evidence="1">
    <location>
        <begin position="23"/>
        <end position="34"/>
    </location>
</feature>
<name>A0ABR3PK83_9PEZI</name>
<dbReference type="Gene3D" id="1.10.10.10">
    <property type="entry name" value="Winged helix-like DNA-binding domain superfamily/Winged helix DNA-binding domain"/>
    <property type="match status" value="1"/>
</dbReference>
<organism evidence="2 3">
    <name type="scientific">Neodothiora populina</name>
    <dbReference type="NCBI Taxonomy" id="2781224"/>
    <lineage>
        <taxon>Eukaryota</taxon>
        <taxon>Fungi</taxon>
        <taxon>Dikarya</taxon>
        <taxon>Ascomycota</taxon>
        <taxon>Pezizomycotina</taxon>
        <taxon>Dothideomycetes</taxon>
        <taxon>Dothideomycetidae</taxon>
        <taxon>Dothideales</taxon>
        <taxon>Dothioraceae</taxon>
        <taxon>Neodothiora</taxon>
    </lineage>
</organism>
<sequence length="459" mass="51472">MDFQPLKTPQYKTPHNDYHQVLDQHSSQPPTFDPQNMDAKKSGGKVQAESAYPSPIDEMNDSIIPSSPVSRYQHKSPNNAGLTLPPLHEALQHPMSPSTSPHMPAGSYNGFLGSPVLIQNGNFYNDPQLFPEQTRARATADEHHPPLFPPPTQQYLPKADLVTKITPRQRKCVPFQAPESHPSEPARPAQSSIWAMAIANPVKWYQDRREEDENYWPSVKKTGSQGTEMVRKGSSQGNDLSPRLGKRTADRRDSAAQGLSAKRQRRREGQDTSVAGTRTTPREAPLTAFDMPFVHTTPKPERKPTAKRATPAPHVKKTKPTSDEPDVHYNLYKDYTPNVRSLDDPKVNFVASWGGKPLNLDSDPDRGLLHDKEVKLATKLALTCSRYLYLKRRFFAGRLEFEGRKQTYNINAAQQQCKGPDVHGVVGADVNKTSSMWKAFNSVGWLESSHMQPYLTRVV</sequence>
<feature type="compositionally biased region" description="Polar residues" evidence="1">
    <location>
        <begin position="221"/>
        <end position="239"/>
    </location>
</feature>
<protein>
    <recommendedName>
        <fullName evidence="4">SWIRM domain-containing protein</fullName>
    </recommendedName>
</protein>
<feature type="compositionally biased region" description="Polar residues" evidence="1">
    <location>
        <begin position="63"/>
        <end position="81"/>
    </location>
</feature>
<dbReference type="GeneID" id="95978926"/>
<accession>A0ABR3PK83</accession>
<feature type="region of interest" description="Disordered" evidence="1">
    <location>
        <begin position="1"/>
        <end position="101"/>
    </location>
</feature>
<dbReference type="Proteomes" id="UP001562354">
    <property type="component" value="Unassembled WGS sequence"/>
</dbReference>
<reference evidence="2 3" key="1">
    <citation type="submission" date="2024-07" db="EMBL/GenBank/DDBJ databases">
        <title>Draft sequence of the Neodothiora populina.</title>
        <authorList>
            <person name="Drown D.D."/>
            <person name="Schuette U.S."/>
            <person name="Buechlein A.B."/>
            <person name="Rusch D.R."/>
            <person name="Winton L.W."/>
            <person name="Adams G.A."/>
        </authorList>
    </citation>
    <scope>NUCLEOTIDE SEQUENCE [LARGE SCALE GENOMIC DNA]</scope>
    <source>
        <strain evidence="2 3">CPC 39397</strain>
    </source>
</reference>
<keyword evidence="3" id="KW-1185">Reference proteome</keyword>
<evidence type="ECO:0000313" key="2">
    <source>
        <dbReference type="EMBL" id="KAL1306537.1"/>
    </source>
</evidence>
<proteinExistence type="predicted"/>